<dbReference type="SUPFAM" id="SSF56645">
    <property type="entry name" value="Acyl-CoA dehydrogenase NM domain-like"/>
    <property type="match status" value="1"/>
</dbReference>
<dbReference type="Gene3D" id="1.20.140.10">
    <property type="entry name" value="Butyryl-CoA Dehydrogenase, subunit A, domain 3"/>
    <property type="match status" value="1"/>
</dbReference>
<gene>
    <name evidence="9" type="ORF">SE18_03010</name>
</gene>
<dbReference type="Proteomes" id="UP000050277">
    <property type="component" value="Unassembled WGS sequence"/>
</dbReference>
<evidence type="ECO:0000256" key="3">
    <source>
        <dbReference type="ARBA" id="ARBA00022630"/>
    </source>
</evidence>
<organism evidence="9 10">
    <name type="scientific">Herpetosiphon geysericola</name>
    <dbReference type="NCBI Taxonomy" id="70996"/>
    <lineage>
        <taxon>Bacteria</taxon>
        <taxon>Bacillati</taxon>
        <taxon>Chloroflexota</taxon>
        <taxon>Chloroflexia</taxon>
        <taxon>Herpetosiphonales</taxon>
        <taxon>Herpetosiphonaceae</taxon>
        <taxon>Herpetosiphon</taxon>
    </lineage>
</organism>
<evidence type="ECO:0000259" key="8">
    <source>
        <dbReference type="Pfam" id="PF02771"/>
    </source>
</evidence>
<dbReference type="Pfam" id="PF02770">
    <property type="entry name" value="Acyl-CoA_dh_M"/>
    <property type="match status" value="1"/>
</dbReference>
<comment type="caution">
    <text evidence="9">The sequence shown here is derived from an EMBL/GenBank/DDBJ whole genome shotgun (WGS) entry which is preliminary data.</text>
</comment>
<sequence>MISFSPSEEQALIVDTLKRFAKDRLRSIFREADENGELPADLLNKGWELGLVGSSIPEQYGGFGEFSAVTGALALEELAWGDLASALALSAPASFAFAVLAAGTEAQREALLPQFSEERFVNATSALIEPRLQFNPRKLQTTATSDGDGYVLNGVKSYVPLASSAEHFLIYAAEDGQTQAFIVPAKTAGLSVGEREKLMGVRALEVARVTLDNVKVAADAKLGGEAGIDFGRLYARSQVALSALAIGVARGAYEYALDYARNRQTFGEAIGQRQSIAFMLAEMLVEIDGARLMVWEAAWKLDNNQEVTRDALMTKHNADKTVLMVCDRALQILGGHGYIREFPVELWLRNARGFTTFDGLAMV</sequence>
<dbReference type="OrthoDB" id="9778581at2"/>
<dbReference type="AlphaFoldDB" id="A0A0P6YG26"/>
<dbReference type="RefSeq" id="WP_054532941.1">
    <property type="nucleotide sequence ID" value="NZ_LGKP01000007.1"/>
</dbReference>
<dbReference type="EMBL" id="LGKP01000007">
    <property type="protein sequence ID" value="KPL91134.1"/>
    <property type="molecule type" value="Genomic_DNA"/>
</dbReference>
<evidence type="ECO:0000313" key="10">
    <source>
        <dbReference type="Proteomes" id="UP000050277"/>
    </source>
</evidence>
<proteinExistence type="inferred from homology"/>
<feature type="domain" description="Acyl-CoA oxidase/dehydrogenase middle" evidence="7">
    <location>
        <begin position="128"/>
        <end position="214"/>
    </location>
</feature>
<reference evidence="9 10" key="1">
    <citation type="submission" date="2015-07" db="EMBL/GenBank/DDBJ databases">
        <title>Whole genome sequence of Herpetosiphon geysericola DSM 7119.</title>
        <authorList>
            <person name="Hemp J."/>
            <person name="Ward L.M."/>
            <person name="Pace L.A."/>
            <person name="Fischer W.W."/>
        </authorList>
    </citation>
    <scope>NUCLEOTIDE SEQUENCE [LARGE SCALE GENOMIC DNA]</scope>
    <source>
        <strain evidence="9 10">DSM 7119</strain>
    </source>
</reference>
<evidence type="ECO:0000259" key="7">
    <source>
        <dbReference type="Pfam" id="PF02770"/>
    </source>
</evidence>
<protein>
    <submittedName>
        <fullName evidence="9">Acyl-CoA dehydrogenase</fullName>
    </submittedName>
</protein>
<evidence type="ECO:0000256" key="5">
    <source>
        <dbReference type="RuleBase" id="RU362125"/>
    </source>
</evidence>
<dbReference type="Pfam" id="PF02771">
    <property type="entry name" value="Acyl-CoA_dh_N"/>
    <property type="match status" value="1"/>
</dbReference>
<dbReference type="InterPro" id="IPR046373">
    <property type="entry name" value="Acyl-CoA_Oxase/DH_mid-dom_sf"/>
</dbReference>
<dbReference type="SUPFAM" id="SSF47203">
    <property type="entry name" value="Acyl-CoA dehydrogenase C-terminal domain-like"/>
    <property type="match status" value="1"/>
</dbReference>
<dbReference type="InterPro" id="IPR009100">
    <property type="entry name" value="AcylCoA_DH/oxidase_NM_dom_sf"/>
</dbReference>
<evidence type="ECO:0000259" key="6">
    <source>
        <dbReference type="Pfam" id="PF00441"/>
    </source>
</evidence>
<keyword evidence="3 5" id="KW-0285">Flavoprotein</keyword>
<feature type="domain" description="Acyl-CoA dehydrogenase/oxidase C-terminal" evidence="6">
    <location>
        <begin position="239"/>
        <end position="359"/>
    </location>
</feature>
<dbReference type="Gene3D" id="2.40.110.10">
    <property type="entry name" value="Butyryl-CoA Dehydrogenase, subunit A, domain 2"/>
    <property type="match status" value="1"/>
</dbReference>
<dbReference type="STRING" id="70996.SE18_03010"/>
<accession>A0A0P6YG26</accession>
<dbReference type="Pfam" id="PF00441">
    <property type="entry name" value="Acyl-CoA_dh_1"/>
    <property type="match status" value="1"/>
</dbReference>
<feature type="domain" description="Acyl-CoA dehydrogenase/oxidase N-terminal" evidence="8">
    <location>
        <begin position="7"/>
        <end position="115"/>
    </location>
</feature>
<comment type="cofactor">
    <cofactor evidence="1 5">
        <name>FAD</name>
        <dbReference type="ChEBI" id="CHEBI:57692"/>
    </cofactor>
</comment>
<dbReference type="InterPro" id="IPR013786">
    <property type="entry name" value="AcylCoA_DH/ox_N"/>
</dbReference>
<keyword evidence="5" id="KW-0560">Oxidoreductase</keyword>
<dbReference type="GO" id="GO:0050660">
    <property type="term" value="F:flavin adenine dinucleotide binding"/>
    <property type="evidence" value="ECO:0007669"/>
    <property type="project" value="InterPro"/>
</dbReference>
<dbReference type="Gene3D" id="1.10.540.10">
    <property type="entry name" value="Acyl-CoA dehydrogenase/oxidase, N-terminal domain"/>
    <property type="match status" value="1"/>
</dbReference>
<evidence type="ECO:0000256" key="2">
    <source>
        <dbReference type="ARBA" id="ARBA00009347"/>
    </source>
</evidence>
<keyword evidence="10" id="KW-1185">Reference proteome</keyword>
<comment type="similarity">
    <text evidence="2 5">Belongs to the acyl-CoA dehydrogenase family.</text>
</comment>
<dbReference type="InterPro" id="IPR036250">
    <property type="entry name" value="AcylCo_DH-like_C"/>
</dbReference>
<evidence type="ECO:0000256" key="4">
    <source>
        <dbReference type="ARBA" id="ARBA00022827"/>
    </source>
</evidence>
<dbReference type="InterPro" id="IPR006091">
    <property type="entry name" value="Acyl-CoA_Oxase/DH_mid-dom"/>
</dbReference>
<evidence type="ECO:0000256" key="1">
    <source>
        <dbReference type="ARBA" id="ARBA00001974"/>
    </source>
</evidence>
<name>A0A0P6YG26_9CHLR</name>
<dbReference type="PIRSF" id="PIRSF016578">
    <property type="entry name" value="HsaA"/>
    <property type="match status" value="1"/>
</dbReference>
<keyword evidence="4 5" id="KW-0274">FAD</keyword>
<dbReference type="InterPro" id="IPR037069">
    <property type="entry name" value="AcylCoA_DH/ox_N_sf"/>
</dbReference>
<evidence type="ECO:0000313" key="9">
    <source>
        <dbReference type="EMBL" id="KPL91134.1"/>
    </source>
</evidence>
<dbReference type="InterPro" id="IPR009075">
    <property type="entry name" value="AcylCo_DH/oxidase_C"/>
</dbReference>
<dbReference type="PANTHER" id="PTHR43884">
    <property type="entry name" value="ACYL-COA DEHYDROGENASE"/>
    <property type="match status" value="1"/>
</dbReference>
<dbReference type="GO" id="GO:0003995">
    <property type="term" value="F:acyl-CoA dehydrogenase activity"/>
    <property type="evidence" value="ECO:0007669"/>
    <property type="project" value="TreeGrafter"/>
</dbReference>
<dbReference type="PANTHER" id="PTHR43884:SF12">
    <property type="entry name" value="ISOVALERYL-COA DEHYDROGENASE, MITOCHONDRIAL-RELATED"/>
    <property type="match status" value="1"/>
</dbReference>